<dbReference type="RefSeq" id="WP_093056096.1">
    <property type="nucleotide sequence ID" value="NZ_FOGT01000028.1"/>
</dbReference>
<dbReference type="Proteomes" id="UP000198571">
    <property type="component" value="Unassembled WGS sequence"/>
</dbReference>
<evidence type="ECO:0000313" key="3">
    <source>
        <dbReference type="Proteomes" id="UP000198571"/>
    </source>
</evidence>
<accession>A0A1H9X7L9</accession>
<evidence type="ECO:0000313" key="2">
    <source>
        <dbReference type="EMBL" id="SES42125.1"/>
    </source>
</evidence>
<dbReference type="OrthoDB" id="1797693at2"/>
<feature type="transmembrane region" description="Helical" evidence="1">
    <location>
        <begin position="38"/>
        <end position="57"/>
    </location>
</feature>
<proteinExistence type="predicted"/>
<keyword evidence="1" id="KW-0812">Transmembrane</keyword>
<dbReference type="AlphaFoldDB" id="A0A1H9X7L9"/>
<dbReference type="EMBL" id="FOGT01000028">
    <property type="protein sequence ID" value="SES42125.1"/>
    <property type="molecule type" value="Genomic_DNA"/>
</dbReference>
<protein>
    <submittedName>
        <fullName evidence="2">Uncharacterized protein</fullName>
    </submittedName>
</protein>
<name>A0A1H9X7L9_9BACI</name>
<evidence type="ECO:0000256" key="1">
    <source>
        <dbReference type="SAM" id="Phobius"/>
    </source>
</evidence>
<sequence length="132" mass="15685">MLLNMSTTGVPASFNPSLHPEGHMKMWYASPLTRFDPHLMTALFIVIIVFGVSYFLYVKRKHREKEDNWKNDKQEKQFQDLMAKKEITLRKLLELEEAFDRGELNEKDYEQKAAGYKTYLHQVKKQLNDFLN</sequence>
<keyword evidence="3" id="KW-1185">Reference proteome</keyword>
<organism evidence="2 3">
    <name type="scientific">Salipaludibacillus aurantiacus</name>
    <dbReference type="NCBI Taxonomy" id="1601833"/>
    <lineage>
        <taxon>Bacteria</taxon>
        <taxon>Bacillati</taxon>
        <taxon>Bacillota</taxon>
        <taxon>Bacilli</taxon>
        <taxon>Bacillales</taxon>
        <taxon>Bacillaceae</taxon>
    </lineage>
</organism>
<gene>
    <name evidence="2" type="ORF">SAMN05518684_12815</name>
</gene>
<keyword evidence="1" id="KW-0472">Membrane</keyword>
<keyword evidence="1" id="KW-1133">Transmembrane helix</keyword>
<dbReference type="STRING" id="1601833.SAMN05518684_12815"/>
<reference evidence="3" key="1">
    <citation type="submission" date="2016-10" db="EMBL/GenBank/DDBJ databases">
        <authorList>
            <person name="Varghese N."/>
            <person name="Submissions S."/>
        </authorList>
    </citation>
    <scope>NUCLEOTIDE SEQUENCE [LARGE SCALE GENOMIC DNA]</scope>
    <source>
        <strain evidence="3">S9</strain>
    </source>
</reference>